<keyword evidence="4" id="KW-1185">Reference proteome</keyword>
<dbReference type="OrthoDB" id="279839at2"/>
<evidence type="ECO:0000256" key="1">
    <source>
        <dbReference type="SAM" id="Coils"/>
    </source>
</evidence>
<dbReference type="AlphaFoldDB" id="A0A5C6ATG3"/>
<name>A0A5C6ATG3_9BACT</name>
<gene>
    <name evidence="3" type="ORF">Pla52n_37590</name>
</gene>
<comment type="caution">
    <text evidence="3">The sequence shown here is derived from an EMBL/GenBank/DDBJ whole genome shotgun (WGS) entry which is preliminary data.</text>
</comment>
<evidence type="ECO:0000313" key="4">
    <source>
        <dbReference type="Proteomes" id="UP000320176"/>
    </source>
</evidence>
<sequence length="146" mass="16544">MAGDLEEFLRRAAERRAQKQQQQQQQPAAPPPPPQQSYTNSRTERQVRPAAEEVVMAEIVEEPVNAIAERQRQVAEARKRAEVARKKLANSKRSVKHVDEVKVAVSVDETPTGITPEALIAMLRRPGGLQQAILLREILERPERNW</sequence>
<keyword evidence="1" id="KW-0175">Coiled coil</keyword>
<feature type="compositionally biased region" description="Basic and acidic residues" evidence="2">
    <location>
        <begin position="7"/>
        <end position="17"/>
    </location>
</feature>
<dbReference type="Proteomes" id="UP000320176">
    <property type="component" value="Unassembled WGS sequence"/>
</dbReference>
<feature type="region of interest" description="Disordered" evidence="2">
    <location>
        <begin position="1"/>
        <end position="50"/>
    </location>
</feature>
<feature type="coiled-coil region" evidence="1">
    <location>
        <begin position="67"/>
        <end position="94"/>
    </location>
</feature>
<dbReference type="RefSeq" id="WP_146520980.1">
    <property type="nucleotide sequence ID" value="NZ_CP151726.1"/>
</dbReference>
<evidence type="ECO:0000256" key="2">
    <source>
        <dbReference type="SAM" id="MobiDB-lite"/>
    </source>
</evidence>
<organism evidence="3 4">
    <name type="scientific">Stieleria varia</name>
    <dbReference type="NCBI Taxonomy" id="2528005"/>
    <lineage>
        <taxon>Bacteria</taxon>
        <taxon>Pseudomonadati</taxon>
        <taxon>Planctomycetota</taxon>
        <taxon>Planctomycetia</taxon>
        <taxon>Pirellulales</taxon>
        <taxon>Pirellulaceae</taxon>
        <taxon>Stieleria</taxon>
    </lineage>
</organism>
<dbReference type="EMBL" id="SJPN01000004">
    <property type="protein sequence ID" value="TWU02701.1"/>
    <property type="molecule type" value="Genomic_DNA"/>
</dbReference>
<accession>A0A5C6ATG3</accession>
<protein>
    <submittedName>
        <fullName evidence="3">Uncharacterized protein</fullName>
    </submittedName>
</protein>
<proteinExistence type="predicted"/>
<evidence type="ECO:0000313" key="3">
    <source>
        <dbReference type="EMBL" id="TWU02701.1"/>
    </source>
</evidence>
<reference evidence="3 4" key="1">
    <citation type="submission" date="2019-02" db="EMBL/GenBank/DDBJ databases">
        <title>Deep-cultivation of Planctomycetes and their phenomic and genomic characterization uncovers novel biology.</title>
        <authorList>
            <person name="Wiegand S."/>
            <person name="Jogler M."/>
            <person name="Boedeker C."/>
            <person name="Pinto D."/>
            <person name="Vollmers J."/>
            <person name="Rivas-Marin E."/>
            <person name="Kohn T."/>
            <person name="Peeters S.H."/>
            <person name="Heuer A."/>
            <person name="Rast P."/>
            <person name="Oberbeckmann S."/>
            <person name="Bunk B."/>
            <person name="Jeske O."/>
            <person name="Meyerdierks A."/>
            <person name="Storesund J.E."/>
            <person name="Kallscheuer N."/>
            <person name="Luecker S."/>
            <person name="Lage O.M."/>
            <person name="Pohl T."/>
            <person name="Merkel B.J."/>
            <person name="Hornburger P."/>
            <person name="Mueller R.-W."/>
            <person name="Bruemmer F."/>
            <person name="Labrenz M."/>
            <person name="Spormann A.M."/>
            <person name="Op Den Camp H."/>
            <person name="Overmann J."/>
            <person name="Amann R."/>
            <person name="Jetten M.S.M."/>
            <person name="Mascher T."/>
            <person name="Medema M.H."/>
            <person name="Devos D.P."/>
            <person name="Kaster A.-K."/>
            <person name="Ovreas L."/>
            <person name="Rohde M."/>
            <person name="Galperin M.Y."/>
            <person name="Jogler C."/>
        </authorList>
    </citation>
    <scope>NUCLEOTIDE SEQUENCE [LARGE SCALE GENOMIC DNA]</scope>
    <source>
        <strain evidence="3 4">Pla52n</strain>
    </source>
</reference>